<protein>
    <submittedName>
        <fullName evidence="3">DUF1648 domain-containing protein</fullName>
    </submittedName>
</protein>
<feature type="domain" description="DUF1648" evidence="2">
    <location>
        <begin position="24"/>
        <end position="63"/>
    </location>
</feature>
<feature type="transmembrane region" description="Helical" evidence="1">
    <location>
        <begin position="103"/>
        <end position="124"/>
    </location>
</feature>
<evidence type="ECO:0000313" key="3">
    <source>
        <dbReference type="EMBL" id="QBR89354.1"/>
    </source>
</evidence>
<evidence type="ECO:0000259" key="2">
    <source>
        <dbReference type="Pfam" id="PF07853"/>
    </source>
</evidence>
<accession>A0ABX5ST83</accession>
<keyword evidence="1" id="KW-0812">Transmembrane</keyword>
<sequence length="337" mass="34759">MIRRPDQARRRFILVGIVVPVVMSAIAAIVQTALLPSLPETVAIHWSMTGEADGFGPAWSFPVLTLAMGAGLSVLLGVTALASERAARRAHARTGGVGGQTRFLGALVLGTVTFLSVLPTALVITQATAAEPDVPMVGAPLLAGLAAGVVAGLAGWFAQPAAAREDVPSDPVEPLPLGADESAVWVRTATTSLAPSVVLVAAALLVLGIGAWLVATGEGSGWISLALGLALTLVVGGGLVHRVVVDDTGLTVRTVVGLPRWRVAPHDIRDAEVVFVNPVGEFGGWGWRWTPGRFGIVTRAGEAIQVTKRDGKQFVVTVDDAETGAALLQAVVERTQA</sequence>
<keyword evidence="4" id="KW-1185">Reference proteome</keyword>
<dbReference type="InterPro" id="IPR012867">
    <property type="entry name" value="DUF1648"/>
</dbReference>
<feature type="transmembrane region" description="Helical" evidence="1">
    <location>
        <begin position="58"/>
        <end position="82"/>
    </location>
</feature>
<proteinExistence type="predicted"/>
<feature type="transmembrane region" description="Helical" evidence="1">
    <location>
        <begin position="197"/>
        <end position="215"/>
    </location>
</feature>
<dbReference type="Pfam" id="PF07853">
    <property type="entry name" value="DUF1648"/>
    <property type="match status" value="1"/>
</dbReference>
<dbReference type="Proteomes" id="UP000295748">
    <property type="component" value="Chromosome"/>
</dbReference>
<feature type="transmembrane region" description="Helical" evidence="1">
    <location>
        <begin position="136"/>
        <end position="158"/>
    </location>
</feature>
<reference evidence="3 4" key="1">
    <citation type="submission" date="2019-03" db="EMBL/GenBank/DDBJ databases">
        <authorList>
            <person name="Dong K."/>
        </authorList>
    </citation>
    <scope>NUCLEOTIDE SEQUENCE [LARGE SCALE GENOMIC DNA]</scope>
    <source>
        <strain evidence="4">dk512</strain>
    </source>
</reference>
<feature type="transmembrane region" description="Helical" evidence="1">
    <location>
        <begin position="12"/>
        <end position="38"/>
    </location>
</feature>
<evidence type="ECO:0000313" key="4">
    <source>
        <dbReference type="Proteomes" id="UP000295748"/>
    </source>
</evidence>
<dbReference type="RefSeq" id="WP_135067768.1">
    <property type="nucleotide sequence ID" value="NZ_CP038266.1"/>
</dbReference>
<gene>
    <name evidence="3" type="ORF">E4K62_12110</name>
</gene>
<name>A0ABX5ST83_9MICO</name>
<dbReference type="EMBL" id="CP038266">
    <property type="protein sequence ID" value="QBR89354.1"/>
    <property type="molecule type" value="Genomic_DNA"/>
</dbReference>
<evidence type="ECO:0000256" key="1">
    <source>
        <dbReference type="SAM" id="Phobius"/>
    </source>
</evidence>
<organism evidence="3 4">
    <name type="scientific">Microbacterium wangchenii</name>
    <dbReference type="NCBI Taxonomy" id="2541726"/>
    <lineage>
        <taxon>Bacteria</taxon>
        <taxon>Bacillati</taxon>
        <taxon>Actinomycetota</taxon>
        <taxon>Actinomycetes</taxon>
        <taxon>Micrococcales</taxon>
        <taxon>Microbacteriaceae</taxon>
        <taxon>Microbacterium</taxon>
    </lineage>
</organism>
<keyword evidence="1" id="KW-1133">Transmembrane helix</keyword>
<keyword evidence="1" id="KW-0472">Membrane</keyword>
<feature type="transmembrane region" description="Helical" evidence="1">
    <location>
        <begin position="221"/>
        <end position="240"/>
    </location>
</feature>